<dbReference type="AlphaFoldDB" id="D0MW01"/>
<dbReference type="HOGENOM" id="CLU_1470959_0_0_1"/>
<proteinExistence type="predicted"/>
<dbReference type="OMA" id="WTEEFAR"/>
<dbReference type="OrthoDB" id="5585685at2759"/>
<organism evidence="1 2">
    <name type="scientific">Phytophthora infestans (strain T30-4)</name>
    <name type="common">Potato late blight agent</name>
    <dbReference type="NCBI Taxonomy" id="403677"/>
    <lineage>
        <taxon>Eukaryota</taxon>
        <taxon>Sar</taxon>
        <taxon>Stramenopiles</taxon>
        <taxon>Oomycota</taxon>
        <taxon>Peronosporomycetes</taxon>
        <taxon>Peronosporales</taxon>
        <taxon>Peronosporaceae</taxon>
        <taxon>Phytophthora</taxon>
    </lineage>
</organism>
<evidence type="ECO:0000313" key="1">
    <source>
        <dbReference type="EMBL" id="EEY63814.1"/>
    </source>
</evidence>
<sequence>MTTWIETFARAVENGATIYRLLGACRVFMRDQRGIDKLLSAESLDSFMKLAEDGSWSSPLREEALKCMINSVYSRPEFVSETLIVKGLGRLLLEILQFKHPNVSPLTDNLLDLKNKVIEVLMLLPESLLAAFIQQQQQESVGLNDRSLVPVLDHLHSMLLVVRVEKTRPLKEMLPTLIVCHKPG</sequence>
<dbReference type="EMBL" id="DS028120">
    <property type="protein sequence ID" value="EEY63814.1"/>
    <property type="molecule type" value="Genomic_DNA"/>
</dbReference>
<dbReference type="STRING" id="403677.D0MW01"/>
<accession>D0MW01</accession>
<dbReference type="RefSeq" id="XP_002907250.1">
    <property type="nucleotide sequence ID" value="XM_002907204.1"/>
</dbReference>
<dbReference type="Proteomes" id="UP000006643">
    <property type="component" value="Unassembled WGS sequence"/>
</dbReference>
<dbReference type="VEuPathDB" id="FungiDB:PITG_02306"/>
<gene>
    <name evidence="1" type="ORF">PITG_02306</name>
</gene>
<dbReference type="eggNOG" id="ENOG502RGDG">
    <property type="taxonomic scope" value="Eukaryota"/>
</dbReference>
<protein>
    <submittedName>
        <fullName evidence="1">Uncharacterized protein</fullName>
    </submittedName>
</protein>
<dbReference type="KEGG" id="pif:PITG_02306"/>
<keyword evidence="2" id="KW-1185">Reference proteome</keyword>
<reference evidence="2" key="1">
    <citation type="journal article" date="2009" name="Nature">
        <title>Genome sequence and analysis of the Irish potato famine pathogen Phytophthora infestans.</title>
        <authorList>
            <consortium name="The Broad Institute Genome Sequencing Platform"/>
            <person name="Haas B.J."/>
            <person name="Kamoun S."/>
            <person name="Zody M.C."/>
            <person name="Jiang R.H."/>
            <person name="Handsaker R.E."/>
            <person name="Cano L.M."/>
            <person name="Grabherr M."/>
            <person name="Kodira C.D."/>
            <person name="Raffaele S."/>
            <person name="Torto-Alalibo T."/>
            <person name="Bozkurt T.O."/>
            <person name="Ah-Fong A.M."/>
            <person name="Alvarado L."/>
            <person name="Anderson V.L."/>
            <person name="Armstrong M.R."/>
            <person name="Avrova A."/>
            <person name="Baxter L."/>
            <person name="Beynon J."/>
            <person name="Boevink P.C."/>
            <person name="Bollmann S.R."/>
            <person name="Bos J.I."/>
            <person name="Bulone V."/>
            <person name="Cai G."/>
            <person name="Cakir C."/>
            <person name="Carrington J.C."/>
            <person name="Chawner M."/>
            <person name="Conti L."/>
            <person name="Costanzo S."/>
            <person name="Ewan R."/>
            <person name="Fahlgren N."/>
            <person name="Fischbach M.A."/>
            <person name="Fugelstad J."/>
            <person name="Gilroy E.M."/>
            <person name="Gnerre S."/>
            <person name="Green P.J."/>
            <person name="Grenville-Briggs L.J."/>
            <person name="Griffith J."/>
            <person name="Grunwald N.J."/>
            <person name="Horn K."/>
            <person name="Horner N.R."/>
            <person name="Hu C.H."/>
            <person name="Huitema E."/>
            <person name="Jeong D.H."/>
            <person name="Jones A.M."/>
            <person name="Jones J.D."/>
            <person name="Jones R.W."/>
            <person name="Karlsson E.K."/>
            <person name="Kunjeti S.G."/>
            <person name="Lamour K."/>
            <person name="Liu Z."/>
            <person name="Ma L."/>
            <person name="Maclean D."/>
            <person name="Chibucos M.C."/>
            <person name="McDonald H."/>
            <person name="McWalters J."/>
            <person name="Meijer H.J."/>
            <person name="Morgan W."/>
            <person name="Morris P.F."/>
            <person name="Munro C.A."/>
            <person name="O'Neill K."/>
            <person name="Ospina-Giraldo M."/>
            <person name="Pinzon A."/>
            <person name="Pritchard L."/>
            <person name="Ramsahoye B."/>
            <person name="Ren Q."/>
            <person name="Restrepo S."/>
            <person name="Roy S."/>
            <person name="Sadanandom A."/>
            <person name="Savidor A."/>
            <person name="Schornack S."/>
            <person name="Schwartz D.C."/>
            <person name="Schumann U.D."/>
            <person name="Schwessinger B."/>
            <person name="Seyer L."/>
            <person name="Sharpe T."/>
            <person name="Silvar C."/>
            <person name="Song J."/>
            <person name="Studholme D.J."/>
            <person name="Sykes S."/>
            <person name="Thines M."/>
            <person name="van de Vondervoort P.J."/>
            <person name="Phuntumart V."/>
            <person name="Wawra S."/>
            <person name="Weide R."/>
            <person name="Win J."/>
            <person name="Young C."/>
            <person name="Zhou S."/>
            <person name="Fry W."/>
            <person name="Meyers B.C."/>
            <person name="van West P."/>
            <person name="Ristaino J."/>
            <person name="Govers F."/>
            <person name="Birch P.R."/>
            <person name="Whisson S.C."/>
            <person name="Judelson H.S."/>
            <person name="Nusbaum C."/>
        </authorList>
    </citation>
    <scope>NUCLEOTIDE SEQUENCE [LARGE SCALE GENOMIC DNA]</scope>
    <source>
        <strain evidence="2">T30-4</strain>
    </source>
</reference>
<dbReference type="InParanoid" id="D0MW01"/>
<dbReference type="GeneID" id="9469688"/>
<evidence type="ECO:0000313" key="2">
    <source>
        <dbReference type="Proteomes" id="UP000006643"/>
    </source>
</evidence>
<name>D0MW01_PHYIT</name>